<dbReference type="PROSITE" id="PS51257">
    <property type="entry name" value="PROKAR_LIPOPROTEIN"/>
    <property type="match status" value="1"/>
</dbReference>
<evidence type="ECO:0000256" key="3">
    <source>
        <dbReference type="ARBA" id="ARBA00022448"/>
    </source>
</evidence>
<evidence type="ECO:0000256" key="4">
    <source>
        <dbReference type="ARBA" id="ARBA00022729"/>
    </source>
</evidence>
<dbReference type="CDD" id="cd13585">
    <property type="entry name" value="PBP2_TMBP_like"/>
    <property type="match status" value="1"/>
</dbReference>
<evidence type="ECO:0000313" key="7">
    <source>
        <dbReference type="Proteomes" id="UP000286288"/>
    </source>
</evidence>
<dbReference type="PANTHER" id="PTHR43649">
    <property type="entry name" value="ARABINOSE-BINDING PROTEIN-RELATED"/>
    <property type="match status" value="1"/>
</dbReference>
<reference evidence="6 7" key="1">
    <citation type="submission" date="2018-08" db="EMBL/GenBank/DDBJ databases">
        <title>A genome reference for cultivated species of the human gut microbiota.</title>
        <authorList>
            <person name="Zou Y."/>
            <person name="Xue W."/>
            <person name="Luo G."/>
        </authorList>
    </citation>
    <scope>NUCLEOTIDE SEQUENCE [LARGE SCALE GENOMIC DNA]</scope>
    <source>
        <strain evidence="6 7">AF48-16</strain>
    </source>
</reference>
<dbReference type="EMBL" id="QRMZ01000042">
    <property type="protein sequence ID" value="RHK02799.1"/>
    <property type="molecule type" value="Genomic_DNA"/>
</dbReference>
<dbReference type="PANTHER" id="PTHR43649:SF31">
    <property type="entry name" value="SN-GLYCEROL-3-PHOSPHATE-BINDING PERIPLASMIC PROTEIN UGPB"/>
    <property type="match status" value="1"/>
</dbReference>
<comment type="subcellular location">
    <subcellularLocation>
        <location evidence="1">Cell envelope</location>
    </subcellularLocation>
</comment>
<evidence type="ECO:0000256" key="5">
    <source>
        <dbReference type="SAM" id="SignalP"/>
    </source>
</evidence>
<organism evidence="6 7">
    <name type="scientific">Enterococcus casseliflavus</name>
    <name type="common">Enterococcus flavescens</name>
    <dbReference type="NCBI Taxonomy" id="37734"/>
    <lineage>
        <taxon>Bacteria</taxon>
        <taxon>Bacillati</taxon>
        <taxon>Bacillota</taxon>
        <taxon>Bacilli</taxon>
        <taxon>Lactobacillales</taxon>
        <taxon>Enterococcaceae</taxon>
        <taxon>Enterococcus</taxon>
    </lineage>
</organism>
<keyword evidence="3" id="KW-0813">Transport</keyword>
<dbReference type="AlphaFoldDB" id="A0A415ELF0"/>
<dbReference type="Gene3D" id="3.40.190.10">
    <property type="entry name" value="Periplasmic binding protein-like II"/>
    <property type="match status" value="1"/>
</dbReference>
<dbReference type="Proteomes" id="UP000286288">
    <property type="component" value="Unassembled WGS sequence"/>
</dbReference>
<evidence type="ECO:0000256" key="2">
    <source>
        <dbReference type="ARBA" id="ARBA00008520"/>
    </source>
</evidence>
<accession>A0A415ELF0</accession>
<comment type="caution">
    <text evidence="6">The sequence shown here is derived from an EMBL/GenBank/DDBJ whole genome shotgun (WGS) entry which is preliminary data.</text>
</comment>
<evidence type="ECO:0000256" key="1">
    <source>
        <dbReference type="ARBA" id="ARBA00004196"/>
    </source>
</evidence>
<dbReference type="InterPro" id="IPR050490">
    <property type="entry name" value="Bact_solute-bd_prot1"/>
</dbReference>
<dbReference type="InterPro" id="IPR006059">
    <property type="entry name" value="SBP"/>
</dbReference>
<protein>
    <submittedName>
        <fullName evidence="6">Sugar ABC transporter substrate-binding protein</fullName>
    </submittedName>
</protein>
<feature type="signal peptide" evidence="5">
    <location>
        <begin position="1"/>
        <end position="21"/>
    </location>
</feature>
<keyword evidence="4 5" id="KW-0732">Signal</keyword>
<comment type="similarity">
    <text evidence="2">Belongs to the bacterial solute-binding protein 1 family.</text>
</comment>
<dbReference type="Pfam" id="PF01547">
    <property type="entry name" value="SBP_bac_1"/>
    <property type="match status" value="1"/>
</dbReference>
<evidence type="ECO:0000313" key="6">
    <source>
        <dbReference type="EMBL" id="RHK02799.1"/>
    </source>
</evidence>
<dbReference type="GO" id="GO:0030313">
    <property type="term" value="C:cell envelope"/>
    <property type="evidence" value="ECO:0007669"/>
    <property type="project" value="UniProtKB-SubCell"/>
</dbReference>
<feature type="chain" id="PRO_5039230874" evidence="5">
    <location>
        <begin position="22"/>
        <end position="435"/>
    </location>
</feature>
<proteinExistence type="inferred from homology"/>
<name>A0A415ELF0_ENTCA</name>
<sequence>MRKRFCLLGVVCFVSILLLSACSNESNQGESGSNEGKVSLTMTAWGNPAEQEVYQRAIDAYMKQNENVSIELIPAPGDTYAQQLLTQLQGSQAPDLFYVGEVQMAQLIATGRLIELTDFLESEDSYVKVDDFASGIWGPARRGEQIYGVSVDSNPMLLYYNKKVLEEAGLDPNEPQKLYESGNWTWDNFQRINETVTANGKYGHVLENGAHHYFSWLWSNGGEMYGEDGSFILPENERGIETFAYLTKNVVDGNFTYAGALPEGQGGDAMFMSNQTAFVSAGRWFTPMFSENEALEFDYIPYPTNTGKQIEPSFIATAYLAVGDHSKNKEEALRFLSYYTSEQGQRDRLEDEGNAVPSVTTADDIIENATIPEHANYLIDARDIGKVEDKQALVPGLSDQLESILDLLFLGQLDLDEAVVRLENTANELIEANQP</sequence>
<dbReference type="SUPFAM" id="SSF53850">
    <property type="entry name" value="Periplasmic binding protein-like II"/>
    <property type="match status" value="1"/>
</dbReference>
<gene>
    <name evidence="6" type="ORF">DW084_17805</name>
</gene>